<accession>A0A9X4BZM4</accession>
<gene>
    <name evidence="1" type="ORF">M5G27_07240</name>
</gene>
<dbReference type="Proteomes" id="UP001148185">
    <property type="component" value="Unassembled WGS sequence"/>
</dbReference>
<proteinExistence type="predicted"/>
<dbReference type="EMBL" id="JAMDHA010000006">
    <property type="protein sequence ID" value="MDD1007274.1"/>
    <property type="molecule type" value="Genomic_DNA"/>
</dbReference>
<sequence length="434" mass="48587">MTTVTTQTAVKPKPVKLADGRHRCLLDTCRKAFTPKRSDQCYCKTDKRDCKLLSHKALKAATTTRKRKVYTIPADAHQRYRIMDAVRAAGTVQILKTWIGDVEEAAATINVLTATNTANLKNGKNTFHTCHVDAVKHSHRMGLLSSQNLFVGLGTRNRAAKAFSSGMGQSISRLELKAKWSVDANMSNADVWTMIEEFVGIETLTEACRKAGLKPSAKAQAIANLEEVIDLNNPEHAPFIKVLNNPKSTAVELQMAVAEIQGKRVFSMKLKATTEQEILFSEIRRHSVFRPELDFLLTPINKMYTTYTDDAGKGHQHLIGVLSEDHLQTLFNLLQGHDAEHMVEEVEELMFGFNFASRKMIDDKAVSDARKARMDAHTAYYALSRDERAEFDAQRQEEADILSGLIYEEGGDVFRGSVNTIVFCESYIPGWTPF</sequence>
<organism evidence="1 2">
    <name type="scientific">Pseudomonas shahriarae</name>
    <dbReference type="NCBI Taxonomy" id="2745512"/>
    <lineage>
        <taxon>Bacteria</taxon>
        <taxon>Pseudomonadati</taxon>
        <taxon>Pseudomonadota</taxon>
        <taxon>Gammaproteobacteria</taxon>
        <taxon>Pseudomonadales</taxon>
        <taxon>Pseudomonadaceae</taxon>
        <taxon>Pseudomonas</taxon>
    </lineage>
</organism>
<protein>
    <submittedName>
        <fullName evidence="1">Uncharacterized protein</fullName>
    </submittedName>
</protein>
<comment type="caution">
    <text evidence="1">The sequence shown here is derived from an EMBL/GenBank/DDBJ whole genome shotgun (WGS) entry which is preliminary data.</text>
</comment>
<reference evidence="1 2" key="1">
    <citation type="submission" date="2022-05" db="EMBL/GenBank/DDBJ databases">
        <title>Novel Pseudomonas spp. Isolated from a Rainbow Trout Aquaculture Facility.</title>
        <authorList>
            <person name="Testerman T."/>
            <person name="Graf J."/>
        </authorList>
    </citation>
    <scope>NUCLEOTIDE SEQUENCE [LARGE SCALE GENOMIC DNA]</scope>
    <source>
        <strain evidence="1 2">ID1042</strain>
    </source>
</reference>
<evidence type="ECO:0000313" key="2">
    <source>
        <dbReference type="Proteomes" id="UP001148185"/>
    </source>
</evidence>
<name>A0A9X4BZM4_9PSED</name>
<dbReference type="RefSeq" id="WP_273875737.1">
    <property type="nucleotide sequence ID" value="NZ_JAMDHA010000006.1"/>
</dbReference>
<keyword evidence="2" id="KW-1185">Reference proteome</keyword>
<dbReference type="AlphaFoldDB" id="A0A9X4BZM4"/>
<evidence type="ECO:0000313" key="1">
    <source>
        <dbReference type="EMBL" id="MDD1007274.1"/>
    </source>
</evidence>